<gene>
    <name evidence="2" type="primary">Necator_chrI.g1565</name>
    <name evidence="2" type="ORF">RB195_005439</name>
</gene>
<organism evidence="2 3">
    <name type="scientific">Necator americanus</name>
    <name type="common">Human hookworm</name>
    <dbReference type="NCBI Taxonomy" id="51031"/>
    <lineage>
        <taxon>Eukaryota</taxon>
        <taxon>Metazoa</taxon>
        <taxon>Ecdysozoa</taxon>
        <taxon>Nematoda</taxon>
        <taxon>Chromadorea</taxon>
        <taxon>Rhabditida</taxon>
        <taxon>Rhabditina</taxon>
        <taxon>Rhabditomorpha</taxon>
        <taxon>Strongyloidea</taxon>
        <taxon>Ancylostomatidae</taxon>
        <taxon>Bunostominae</taxon>
        <taxon>Necator</taxon>
    </lineage>
</organism>
<dbReference type="PANTHER" id="PTHR11145">
    <property type="entry name" value="BTB/POZ DOMAIN-CONTAINING ADAPTER FOR CUL3-MEDIATED RHOA DEGRADATION PROTEIN FAMILY MEMBER"/>
    <property type="match status" value="1"/>
</dbReference>
<keyword evidence="3" id="KW-1185">Reference proteome</keyword>
<dbReference type="Gene3D" id="3.30.710.10">
    <property type="entry name" value="Potassium Channel Kv1.1, Chain A"/>
    <property type="match status" value="1"/>
</dbReference>
<evidence type="ECO:0000259" key="1">
    <source>
        <dbReference type="SMART" id="SM00225"/>
    </source>
</evidence>
<evidence type="ECO:0000313" key="2">
    <source>
        <dbReference type="EMBL" id="KAK6727755.1"/>
    </source>
</evidence>
<dbReference type="InterPro" id="IPR000210">
    <property type="entry name" value="BTB/POZ_dom"/>
</dbReference>
<dbReference type="PANTHER" id="PTHR11145:SF8">
    <property type="entry name" value="RE57120P"/>
    <property type="match status" value="1"/>
</dbReference>
<dbReference type="Proteomes" id="UP001303046">
    <property type="component" value="Unassembled WGS sequence"/>
</dbReference>
<dbReference type="InterPro" id="IPR011333">
    <property type="entry name" value="SKP1/BTB/POZ_sf"/>
</dbReference>
<dbReference type="EMBL" id="JAVFWL010000001">
    <property type="protein sequence ID" value="KAK6727755.1"/>
    <property type="molecule type" value="Genomic_DNA"/>
</dbReference>
<proteinExistence type="predicted"/>
<dbReference type="CDD" id="cd18316">
    <property type="entry name" value="BTB_POZ_KCTD-like"/>
    <property type="match status" value="1"/>
</dbReference>
<protein>
    <recommendedName>
        <fullName evidence="1">BTB domain-containing protein</fullName>
    </recommendedName>
</protein>
<comment type="caution">
    <text evidence="2">The sequence shown here is derived from an EMBL/GenBank/DDBJ whole genome shotgun (WGS) entry which is preliminary data.</text>
</comment>
<dbReference type="SMART" id="SM00225">
    <property type="entry name" value="BTB"/>
    <property type="match status" value="1"/>
</dbReference>
<sequence>MSASTVVLNVGGTKFYTTTETLGNPLARESGFFSNLDLTKGEVFIDRDPTVFMYILNYLRDGRVMFANDGLTAALLFQEAKYYGLGKLVEQISLVSMNASGYHDIKVAK</sequence>
<dbReference type="Pfam" id="PF02214">
    <property type="entry name" value="BTB_2"/>
    <property type="match status" value="1"/>
</dbReference>
<accession>A0ABR1BRB2</accession>
<dbReference type="InterPro" id="IPR003131">
    <property type="entry name" value="T1-type_BTB"/>
</dbReference>
<dbReference type="SUPFAM" id="SSF54695">
    <property type="entry name" value="POZ domain"/>
    <property type="match status" value="1"/>
</dbReference>
<dbReference type="InterPro" id="IPR045068">
    <property type="entry name" value="BACURD1-3"/>
</dbReference>
<feature type="domain" description="BTB" evidence="1">
    <location>
        <begin position="4"/>
        <end position="100"/>
    </location>
</feature>
<evidence type="ECO:0000313" key="3">
    <source>
        <dbReference type="Proteomes" id="UP001303046"/>
    </source>
</evidence>
<name>A0ABR1BRB2_NECAM</name>
<reference evidence="2 3" key="1">
    <citation type="submission" date="2023-08" db="EMBL/GenBank/DDBJ databases">
        <title>A Necator americanus chromosomal reference genome.</title>
        <authorList>
            <person name="Ilik V."/>
            <person name="Petrzelkova K.J."/>
            <person name="Pardy F."/>
            <person name="Fuh T."/>
            <person name="Niatou-Singa F.S."/>
            <person name="Gouil Q."/>
            <person name="Baker L."/>
            <person name="Ritchie M.E."/>
            <person name="Jex A.R."/>
            <person name="Gazzola D."/>
            <person name="Li H."/>
            <person name="Toshio Fujiwara R."/>
            <person name="Zhan B."/>
            <person name="Aroian R.V."/>
            <person name="Pafco B."/>
            <person name="Schwarz E.M."/>
        </authorList>
    </citation>
    <scope>NUCLEOTIDE SEQUENCE [LARGE SCALE GENOMIC DNA]</scope>
    <source>
        <strain evidence="2 3">Aroian</strain>
        <tissue evidence="2">Whole animal</tissue>
    </source>
</reference>